<gene>
    <name evidence="2" type="ordered locus">AMIS_46990</name>
</gene>
<feature type="domain" description="AB hydrolase-1" evidence="1">
    <location>
        <begin position="5"/>
        <end position="212"/>
    </location>
</feature>
<reference evidence="2 3" key="1">
    <citation type="submission" date="2012-02" db="EMBL/GenBank/DDBJ databases">
        <title>Complete genome sequence of Actinoplanes missouriensis 431 (= NBRC 102363).</title>
        <authorList>
            <person name="Ohnishi Y."/>
            <person name="Ishikawa J."/>
            <person name="Sekine M."/>
            <person name="Hosoyama A."/>
            <person name="Harada T."/>
            <person name="Narita H."/>
            <person name="Hata T."/>
            <person name="Konno Y."/>
            <person name="Tutikane K."/>
            <person name="Fujita N."/>
            <person name="Horinouchi S."/>
            <person name="Hayakawa M."/>
        </authorList>
    </citation>
    <scope>NUCLEOTIDE SEQUENCE [LARGE SCALE GENOMIC DNA]</scope>
    <source>
        <strain evidence="3">ATCC 14538 / DSM 43046 / CBS 188.64 / JCM 3121 / NBRC 102363 / NCIMB 12654 / NRRL B-3342 / UNCC 431</strain>
    </source>
</reference>
<dbReference type="HOGENOM" id="CLU_046066_3_2_11"/>
<evidence type="ECO:0000259" key="1">
    <source>
        <dbReference type="Pfam" id="PF12697"/>
    </source>
</evidence>
<keyword evidence="3" id="KW-1185">Reference proteome</keyword>
<dbReference type="PATRIC" id="fig|512565.3.peg.4686"/>
<accession>I0HA82</accession>
<dbReference type="Pfam" id="PF12697">
    <property type="entry name" value="Abhydrolase_6"/>
    <property type="match status" value="1"/>
</dbReference>
<dbReference type="PANTHER" id="PTHR37017:SF11">
    <property type="entry name" value="ESTERASE_LIPASE_THIOESTERASE DOMAIN-CONTAINING PROTEIN"/>
    <property type="match status" value="1"/>
</dbReference>
<dbReference type="PANTHER" id="PTHR37017">
    <property type="entry name" value="AB HYDROLASE-1 DOMAIN-CONTAINING PROTEIN-RELATED"/>
    <property type="match status" value="1"/>
</dbReference>
<dbReference type="AlphaFoldDB" id="I0HA82"/>
<dbReference type="SUPFAM" id="SSF53474">
    <property type="entry name" value="alpha/beta-Hydrolases"/>
    <property type="match status" value="1"/>
</dbReference>
<dbReference type="InterPro" id="IPR029058">
    <property type="entry name" value="AB_hydrolase_fold"/>
</dbReference>
<dbReference type="InterPro" id="IPR052897">
    <property type="entry name" value="Sec-Metab_Biosynth_Hydrolase"/>
</dbReference>
<dbReference type="GO" id="GO:0003824">
    <property type="term" value="F:catalytic activity"/>
    <property type="evidence" value="ECO:0007669"/>
    <property type="project" value="UniProtKB-ARBA"/>
</dbReference>
<protein>
    <submittedName>
        <fullName evidence="2">Putative esterase</fullName>
    </submittedName>
</protein>
<evidence type="ECO:0000313" key="2">
    <source>
        <dbReference type="EMBL" id="BAL89919.1"/>
    </source>
</evidence>
<dbReference type="Gene3D" id="3.40.50.1820">
    <property type="entry name" value="alpha/beta hydrolase"/>
    <property type="match status" value="1"/>
</dbReference>
<dbReference type="Proteomes" id="UP000007882">
    <property type="component" value="Chromosome"/>
</dbReference>
<proteinExistence type="predicted"/>
<organism evidence="2 3">
    <name type="scientific">Actinoplanes missouriensis (strain ATCC 14538 / DSM 43046 / CBS 188.64 / JCM 3121 / NBRC 102363 / NCIMB 12654 / NRRL B-3342 / UNCC 431)</name>
    <dbReference type="NCBI Taxonomy" id="512565"/>
    <lineage>
        <taxon>Bacteria</taxon>
        <taxon>Bacillati</taxon>
        <taxon>Actinomycetota</taxon>
        <taxon>Actinomycetes</taxon>
        <taxon>Micromonosporales</taxon>
        <taxon>Micromonosporaceae</taxon>
        <taxon>Actinoplanes</taxon>
    </lineage>
</organism>
<dbReference type="OrthoDB" id="9773549at2"/>
<sequence>MTTYLLVPGFWLGGWAWDAVAAPLRAAGHDVHQVSLTLDPGITASDHVEQVAELLDGLRDVVLVGHSYAGAVITAAADRLPDRVARLVYVDTGPLPDGMSQAEFDGSAPDAPDGMIPIPAEAPAPAQGFDWAIVRERGRAQPVGTATEPVRHGEAWRGLARTAILCSFSAAQLRGLAATVPAFALMSGESWTVRELPTGHWPMFSRPEDLASLLAGN</sequence>
<dbReference type="KEGG" id="ams:AMIS_46990"/>
<evidence type="ECO:0000313" key="3">
    <source>
        <dbReference type="Proteomes" id="UP000007882"/>
    </source>
</evidence>
<dbReference type="EMBL" id="AP012319">
    <property type="protein sequence ID" value="BAL89919.1"/>
    <property type="molecule type" value="Genomic_DNA"/>
</dbReference>
<dbReference type="InterPro" id="IPR000073">
    <property type="entry name" value="AB_hydrolase_1"/>
</dbReference>
<dbReference type="STRING" id="512565.AMIS_46990"/>
<dbReference type="RefSeq" id="WP_014444808.1">
    <property type="nucleotide sequence ID" value="NC_017093.1"/>
</dbReference>
<dbReference type="eggNOG" id="COG0596">
    <property type="taxonomic scope" value="Bacteria"/>
</dbReference>
<name>I0HA82_ACTM4</name>